<sequence length="243" mass="27368">MKSIKELDAKKRNLLTSSGVPLIHPLVDLGNYVMLEIGTPMHVFDLDKLNLPINVVFPSSNGTKLKIIGGDIKDVQSNTLTIQDQSEIQAIAGIIGAQESSVSSQTCNIAVEAAFFYPEKIANQARKYGLVTDASHRFERGVDPKMQKKALERFTFLLRQTIEFDSVDCYSSNFKESKEKIIHFNVKKFNNFSGLTLSTNKIKMLLKNLGFNLSSSKHHNLKFTIPSHRFDVVIEEDLYEEVL</sequence>
<dbReference type="InterPro" id="IPR009061">
    <property type="entry name" value="DNA-bd_dom_put_sf"/>
</dbReference>
<protein>
    <recommendedName>
        <fullName evidence="1">B5 domain-containing protein</fullName>
    </recommendedName>
</protein>
<dbReference type="PANTHER" id="PTHR10947:SF0">
    <property type="entry name" value="PHENYLALANINE--TRNA LIGASE BETA SUBUNIT"/>
    <property type="match status" value="1"/>
</dbReference>
<dbReference type="SUPFAM" id="SSF46955">
    <property type="entry name" value="Putative DNA-binding domain"/>
    <property type="match status" value="1"/>
</dbReference>
<organism evidence="2">
    <name type="scientific">marine metagenome</name>
    <dbReference type="NCBI Taxonomy" id="408172"/>
    <lineage>
        <taxon>unclassified sequences</taxon>
        <taxon>metagenomes</taxon>
        <taxon>ecological metagenomes</taxon>
    </lineage>
</organism>
<evidence type="ECO:0000313" key="2">
    <source>
        <dbReference type="EMBL" id="SVB84871.1"/>
    </source>
</evidence>
<dbReference type="GO" id="GO:0004826">
    <property type="term" value="F:phenylalanine-tRNA ligase activity"/>
    <property type="evidence" value="ECO:0007669"/>
    <property type="project" value="InterPro"/>
</dbReference>
<dbReference type="SMART" id="SM00873">
    <property type="entry name" value="B3_4"/>
    <property type="match status" value="1"/>
</dbReference>
<name>A0A382HEG2_9ZZZZ</name>
<proteinExistence type="predicted"/>
<dbReference type="PANTHER" id="PTHR10947">
    <property type="entry name" value="PHENYLALANYL-TRNA SYNTHETASE BETA CHAIN AND LEUCINE-RICH REPEAT-CONTAINING PROTEIN 47"/>
    <property type="match status" value="1"/>
</dbReference>
<dbReference type="Gene3D" id="3.50.40.10">
    <property type="entry name" value="Phenylalanyl-trna Synthetase, Chain B, domain 3"/>
    <property type="match status" value="1"/>
</dbReference>
<dbReference type="AlphaFoldDB" id="A0A382HEG2"/>
<accession>A0A382HEG2</accession>
<dbReference type="EMBL" id="UINC01060403">
    <property type="protein sequence ID" value="SVB84871.1"/>
    <property type="molecule type" value="Genomic_DNA"/>
</dbReference>
<dbReference type="Pfam" id="PF03483">
    <property type="entry name" value="B3_4"/>
    <property type="match status" value="1"/>
</dbReference>
<dbReference type="SUPFAM" id="SSF56037">
    <property type="entry name" value="PheT/TilS domain"/>
    <property type="match status" value="1"/>
</dbReference>
<dbReference type="InterPro" id="IPR005147">
    <property type="entry name" value="tRNA_synthase_B5-dom"/>
</dbReference>
<dbReference type="InterPro" id="IPR045060">
    <property type="entry name" value="Phe-tRNA-ligase_IIc_bsu"/>
</dbReference>
<dbReference type="InterPro" id="IPR005146">
    <property type="entry name" value="B3/B4_tRNA-bd"/>
</dbReference>
<dbReference type="Gene3D" id="3.30.56.10">
    <property type="match status" value="1"/>
</dbReference>
<gene>
    <name evidence="2" type="ORF">METZ01_LOCUS237725</name>
</gene>
<dbReference type="GO" id="GO:0005524">
    <property type="term" value="F:ATP binding"/>
    <property type="evidence" value="ECO:0007669"/>
    <property type="project" value="InterPro"/>
</dbReference>
<dbReference type="GO" id="GO:0009328">
    <property type="term" value="C:phenylalanine-tRNA ligase complex"/>
    <property type="evidence" value="ECO:0007669"/>
    <property type="project" value="TreeGrafter"/>
</dbReference>
<reference evidence="2" key="1">
    <citation type="submission" date="2018-05" db="EMBL/GenBank/DDBJ databases">
        <authorList>
            <person name="Lanie J.A."/>
            <person name="Ng W.-L."/>
            <person name="Kazmierczak K.M."/>
            <person name="Andrzejewski T.M."/>
            <person name="Davidsen T.M."/>
            <person name="Wayne K.J."/>
            <person name="Tettelin H."/>
            <person name="Glass J.I."/>
            <person name="Rusch D."/>
            <person name="Podicherti R."/>
            <person name="Tsui H.-C.T."/>
            <person name="Winkler M.E."/>
        </authorList>
    </citation>
    <scope>NUCLEOTIDE SEQUENCE</scope>
</reference>
<feature type="non-terminal residue" evidence="2">
    <location>
        <position position="243"/>
    </location>
</feature>
<evidence type="ECO:0000259" key="1">
    <source>
        <dbReference type="PROSITE" id="PS51483"/>
    </source>
</evidence>
<dbReference type="Pfam" id="PF03484">
    <property type="entry name" value="B5"/>
    <property type="match status" value="1"/>
</dbReference>
<dbReference type="SMART" id="SM00874">
    <property type="entry name" value="B5"/>
    <property type="match status" value="1"/>
</dbReference>
<dbReference type="GO" id="GO:0006432">
    <property type="term" value="P:phenylalanyl-tRNA aminoacylation"/>
    <property type="evidence" value="ECO:0007669"/>
    <property type="project" value="InterPro"/>
</dbReference>
<dbReference type="InterPro" id="IPR020825">
    <property type="entry name" value="Phe-tRNA_synthase-like_B3/B4"/>
</dbReference>
<dbReference type="GO" id="GO:0000287">
    <property type="term" value="F:magnesium ion binding"/>
    <property type="evidence" value="ECO:0007669"/>
    <property type="project" value="InterPro"/>
</dbReference>
<feature type="domain" description="B5" evidence="1">
    <location>
        <begin position="177"/>
        <end position="243"/>
    </location>
</feature>
<dbReference type="PROSITE" id="PS51483">
    <property type="entry name" value="B5"/>
    <property type="match status" value="1"/>
</dbReference>
<dbReference type="GO" id="GO:0003723">
    <property type="term" value="F:RNA binding"/>
    <property type="evidence" value="ECO:0007669"/>
    <property type="project" value="InterPro"/>
</dbReference>